<dbReference type="Gene3D" id="2.40.50.40">
    <property type="match status" value="1"/>
</dbReference>
<dbReference type="SUPFAM" id="SSF82199">
    <property type="entry name" value="SET domain"/>
    <property type="match status" value="1"/>
</dbReference>
<proteinExistence type="predicted"/>
<dbReference type="InParanoid" id="E3LWU6"/>
<evidence type="ECO:0000259" key="1">
    <source>
        <dbReference type="PROSITE" id="PS50013"/>
    </source>
</evidence>
<dbReference type="Gene3D" id="2.170.270.10">
    <property type="entry name" value="SET domain"/>
    <property type="match status" value="1"/>
</dbReference>
<name>E3LWU6_CAERE</name>
<sequence>MAKKKPAVEVVDTEQYIVDKIVGNEIKDRAIHYKVKWEGYSAEYDSSEPEWRITAEQKLIDFALTVIVPETYVDTIPTILSQLKNYEYDEEIIQSKKKNTIIILTNRFSAAIDPLSILALTTVQCGSVKFIDNDSIGSKLFFLEYLRDIKQEYLLHSAALPSDEVIDQNMKRYSAELRYRLYAFPEHPLIRILIPEDIEKLFYSPPLLSQLLFEPVTVEIYNRKENHLFAPQSTDIGFNKTRPFLHESYLNVKKCYDPRWFEHFFLDRRLLYNGMPRDVRSRDRRFGCSLLLEQELGRGWVLRAVLDVEEEIPLIMMAGVIRPCQEAHRSLCRFGERVAFSSFIEIPGTDSCLDRREFHDFTKYIPHSVSSNLRINIAESIFQCNPTCSVRLVKSGNDYPDLVVYSKVKLNEANNHMISLDYYKGFRKEVNRYFHKNKHPEGKVFHLFEKKMDFVQCQCLMGGKCRNVLYVDRSLKAENPNAKKKHKLEDMDPQFQFRGMAVVDDTNRIWEIKDAQFVE</sequence>
<dbReference type="Pfam" id="PF00385">
    <property type="entry name" value="Chromo"/>
    <property type="match status" value="1"/>
</dbReference>
<evidence type="ECO:0000313" key="2">
    <source>
        <dbReference type="EMBL" id="EFO83576.1"/>
    </source>
</evidence>
<dbReference type="AlphaFoldDB" id="E3LWU6"/>
<dbReference type="InterPro" id="IPR023780">
    <property type="entry name" value="Chromo_domain"/>
</dbReference>
<protein>
    <recommendedName>
        <fullName evidence="1">Chromo domain-containing protein</fullName>
    </recommendedName>
</protein>
<dbReference type="OMA" id="FTKYIPH"/>
<feature type="domain" description="Chromo" evidence="1">
    <location>
        <begin position="16"/>
        <end position="62"/>
    </location>
</feature>
<dbReference type="eggNOG" id="ENOG502TG08">
    <property type="taxonomic scope" value="Eukaryota"/>
</dbReference>
<dbReference type="PROSITE" id="PS50013">
    <property type="entry name" value="CHROMO_2"/>
    <property type="match status" value="1"/>
</dbReference>
<dbReference type="OrthoDB" id="5376140at2759"/>
<evidence type="ECO:0000313" key="3">
    <source>
        <dbReference type="Proteomes" id="UP000008281"/>
    </source>
</evidence>
<reference evidence="2" key="1">
    <citation type="submission" date="2007-07" db="EMBL/GenBank/DDBJ databases">
        <title>PCAP assembly of the Caenorhabditis remanei genome.</title>
        <authorList>
            <consortium name="The Caenorhabditis remanei Sequencing Consortium"/>
            <person name="Wilson R.K."/>
        </authorList>
    </citation>
    <scope>NUCLEOTIDE SEQUENCE [LARGE SCALE GENOMIC DNA]</scope>
    <source>
        <strain evidence="2">PB4641</strain>
    </source>
</reference>
<gene>
    <name evidence="2" type="ORF">CRE_03153</name>
</gene>
<accession>E3LWU6</accession>
<dbReference type="HOGENOM" id="CLU_547722_0_0_1"/>
<dbReference type="InterPro" id="IPR046341">
    <property type="entry name" value="SET_dom_sf"/>
</dbReference>
<dbReference type="SMART" id="SM00298">
    <property type="entry name" value="CHROMO"/>
    <property type="match status" value="1"/>
</dbReference>
<organism evidence="3">
    <name type="scientific">Caenorhabditis remanei</name>
    <name type="common">Caenorhabditis vulgaris</name>
    <dbReference type="NCBI Taxonomy" id="31234"/>
    <lineage>
        <taxon>Eukaryota</taxon>
        <taxon>Metazoa</taxon>
        <taxon>Ecdysozoa</taxon>
        <taxon>Nematoda</taxon>
        <taxon>Chromadorea</taxon>
        <taxon>Rhabditida</taxon>
        <taxon>Rhabditina</taxon>
        <taxon>Rhabditomorpha</taxon>
        <taxon>Rhabditoidea</taxon>
        <taxon>Rhabditidae</taxon>
        <taxon>Peloderinae</taxon>
        <taxon>Caenorhabditis</taxon>
    </lineage>
</organism>
<dbReference type="EMBL" id="DS268417">
    <property type="protein sequence ID" value="EFO83576.1"/>
    <property type="molecule type" value="Genomic_DNA"/>
</dbReference>
<keyword evidence="3" id="KW-1185">Reference proteome</keyword>
<dbReference type="SUPFAM" id="SSF54160">
    <property type="entry name" value="Chromo domain-like"/>
    <property type="match status" value="1"/>
</dbReference>
<dbReference type="InterPro" id="IPR000953">
    <property type="entry name" value="Chromo/chromo_shadow_dom"/>
</dbReference>
<dbReference type="Proteomes" id="UP000008281">
    <property type="component" value="Unassembled WGS sequence"/>
</dbReference>
<dbReference type="CDD" id="cd00024">
    <property type="entry name" value="CD_CSD"/>
    <property type="match status" value="1"/>
</dbReference>
<dbReference type="InterPro" id="IPR016197">
    <property type="entry name" value="Chromo-like_dom_sf"/>
</dbReference>